<evidence type="ECO:0000313" key="4">
    <source>
        <dbReference type="Proteomes" id="UP000077763"/>
    </source>
</evidence>
<dbReference type="Pfam" id="PF13229">
    <property type="entry name" value="Beta_helix"/>
    <property type="match status" value="2"/>
</dbReference>
<keyword evidence="1" id="KW-0732">Signal</keyword>
<dbReference type="AlphaFoldDB" id="A0A177MAK2"/>
<comment type="caution">
    <text evidence="3">The sequence shown here is derived from an EMBL/GenBank/DDBJ whole genome shotgun (WGS) entry which is preliminary data.</text>
</comment>
<dbReference type="SUPFAM" id="SSF51126">
    <property type="entry name" value="Pectin lyase-like"/>
    <property type="match status" value="2"/>
</dbReference>
<protein>
    <recommendedName>
        <fullName evidence="2">Right handed beta helix domain-containing protein</fullName>
    </recommendedName>
</protein>
<evidence type="ECO:0000256" key="1">
    <source>
        <dbReference type="SAM" id="SignalP"/>
    </source>
</evidence>
<dbReference type="PANTHER" id="PTHR36453:SF1">
    <property type="entry name" value="RIGHT HANDED BETA HELIX DOMAIN-CONTAINING PROTEIN"/>
    <property type="match status" value="1"/>
</dbReference>
<name>A0A177MAK2_METMH</name>
<feature type="domain" description="Right handed beta helix" evidence="2">
    <location>
        <begin position="400"/>
        <end position="546"/>
    </location>
</feature>
<feature type="signal peptide" evidence="1">
    <location>
        <begin position="1"/>
        <end position="24"/>
    </location>
</feature>
<organism evidence="3 4">
    <name type="scientific">Methylomonas methanica</name>
    <dbReference type="NCBI Taxonomy" id="421"/>
    <lineage>
        <taxon>Bacteria</taxon>
        <taxon>Pseudomonadati</taxon>
        <taxon>Pseudomonadota</taxon>
        <taxon>Gammaproteobacteria</taxon>
        <taxon>Methylococcales</taxon>
        <taxon>Methylococcaceae</taxon>
        <taxon>Methylomonas</taxon>
    </lineage>
</organism>
<dbReference type="EMBL" id="LUUH01000062">
    <property type="protein sequence ID" value="OAI02395.1"/>
    <property type="molecule type" value="Genomic_DNA"/>
</dbReference>
<dbReference type="InterPro" id="IPR006626">
    <property type="entry name" value="PbH1"/>
</dbReference>
<dbReference type="InterPro" id="IPR012334">
    <property type="entry name" value="Pectin_lyas_fold"/>
</dbReference>
<dbReference type="InterPro" id="IPR039448">
    <property type="entry name" value="Beta_helix"/>
</dbReference>
<dbReference type="InterPro" id="IPR011050">
    <property type="entry name" value="Pectin_lyase_fold/virulence"/>
</dbReference>
<dbReference type="Proteomes" id="UP000077763">
    <property type="component" value="Unassembled WGS sequence"/>
</dbReference>
<dbReference type="Gene3D" id="2.160.20.10">
    <property type="entry name" value="Single-stranded right-handed beta-helix, Pectin lyase-like"/>
    <property type="match status" value="3"/>
</dbReference>
<evidence type="ECO:0000313" key="3">
    <source>
        <dbReference type="EMBL" id="OAI02395.1"/>
    </source>
</evidence>
<proteinExistence type="predicted"/>
<dbReference type="PANTHER" id="PTHR36453">
    <property type="entry name" value="SECRETED PROTEIN-RELATED"/>
    <property type="match status" value="1"/>
</dbReference>
<evidence type="ECO:0000259" key="2">
    <source>
        <dbReference type="Pfam" id="PF13229"/>
    </source>
</evidence>
<accession>A0A177MAK2</accession>
<dbReference type="SMART" id="SM00710">
    <property type="entry name" value="PbH1"/>
    <property type="match status" value="6"/>
</dbReference>
<dbReference type="NCBIfam" id="TIGR03804">
    <property type="entry name" value="para_beta_helix"/>
    <property type="match status" value="1"/>
</dbReference>
<feature type="chain" id="PRO_5008067820" description="Right handed beta helix domain-containing protein" evidence="1">
    <location>
        <begin position="25"/>
        <end position="695"/>
    </location>
</feature>
<feature type="domain" description="Right handed beta helix" evidence="2">
    <location>
        <begin position="290"/>
        <end position="385"/>
    </location>
</feature>
<sequence>MKPMQKKNNILKVMIICFSTAAMSEDFYVAQSGSDRANGLSINASGVNGPFKTLIRAQQAIRDLKKNGKLKEPVTIHIQTGIYQLQKTLEFDIRDSGFSGKEVRWQGENGPVVISGGIALQNCSQSDDGIWYCPTSDGPLDKVKYLQSYRKRGNAPGFELFINQQPMHLARWPNNDWAHIKLPLDERTNFTSIETLPTLDSGYSNAQVHIMAGNDWHDQYIGVAYIDRGANKIALESNTNYPLTSGRRYYLQNIRSELDAPREWFFDKSNNKIIFIAPDNIQPTEITASSLQNLLTIKGANYITFDSLTFQYSTDVAISLDNTSNILFNKIEASNIGGRAVEAKNSNNFSIQNSHIYHTGDGGILVSGGNRTTLAPANNLVHNNFIHDFGRVVMTYTPAVEAAGVGSKITNNLIEHSPGAGILLFGNDHLVEKNEIHHVCEQASDCGAIYSGRDWTYRGNIIRYNSIHDLFGYGMKNVDIANNKVTYIKPDGVRGVYLDDSVSGFSVIGNIFNNAGVMAIQLAGGRDNIIENNIISSNDYALWVDSRIPGAEIKKRLLEVPTESPIWIEKYPKLKLPRHNENWPEGNSLRRNIMISRGMNNLLLRYTMPEYGNVISNNIVWSETGSLIVSYNILDRLKQRDKASWFEWISEGIERDSMFANPCVSITGNKINFCAESPIKLIGFEPIPTDIGLIK</sequence>
<dbReference type="InterPro" id="IPR022441">
    <property type="entry name" value="Para_beta_helix_rpt-2"/>
</dbReference>
<reference evidence="4" key="1">
    <citation type="submission" date="2016-03" db="EMBL/GenBank/DDBJ databases">
        <authorList>
            <person name="Heylen K."/>
            <person name="De Vos P."/>
            <person name="Vekeman B."/>
        </authorList>
    </citation>
    <scope>NUCLEOTIDE SEQUENCE [LARGE SCALE GENOMIC DNA]</scope>
    <source>
        <strain evidence="4">R-45371</strain>
    </source>
</reference>
<gene>
    <name evidence="3" type="ORF">A1353_16525</name>
</gene>